<gene>
    <name evidence="1" type="ORF">ACFSKU_10000</name>
</gene>
<organism evidence="1 2">
    <name type="scientific">Pontibacter silvestris</name>
    <dbReference type="NCBI Taxonomy" id="2305183"/>
    <lineage>
        <taxon>Bacteria</taxon>
        <taxon>Pseudomonadati</taxon>
        <taxon>Bacteroidota</taxon>
        <taxon>Cytophagia</taxon>
        <taxon>Cytophagales</taxon>
        <taxon>Hymenobacteraceae</taxon>
        <taxon>Pontibacter</taxon>
    </lineage>
</organism>
<dbReference type="EMBL" id="JBHUHV010000029">
    <property type="protein sequence ID" value="MFD2067215.1"/>
    <property type="molecule type" value="Genomic_DNA"/>
</dbReference>
<accession>A0ABW4WZT1</accession>
<dbReference type="RefSeq" id="WP_229960986.1">
    <property type="nucleotide sequence ID" value="NZ_JAJJWI010000009.1"/>
</dbReference>
<dbReference type="Proteomes" id="UP001597369">
    <property type="component" value="Unassembled WGS sequence"/>
</dbReference>
<proteinExistence type="predicted"/>
<reference evidence="2" key="1">
    <citation type="journal article" date="2019" name="Int. J. Syst. Evol. Microbiol.">
        <title>The Global Catalogue of Microorganisms (GCM) 10K type strain sequencing project: providing services to taxonomists for standard genome sequencing and annotation.</title>
        <authorList>
            <consortium name="The Broad Institute Genomics Platform"/>
            <consortium name="The Broad Institute Genome Sequencing Center for Infectious Disease"/>
            <person name="Wu L."/>
            <person name="Ma J."/>
        </authorList>
    </citation>
    <scope>NUCLEOTIDE SEQUENCE [LARGE SCALE GENOMIC DNA]</scope>
    <source>
        <strain evidence="2">JCM 16545</strain>
    </source>
</reference>
<evidence type="ECO:0000313" key="2">
    <source>
        <dbReference type="Proteomes" id="UP001597369"/>
    </source>
</evidence>
<name>A0ABW4WZT1_9BACT</name>
<sequence length="52" mass="5899">MPLGSRSQFDKYPEELGFLESIKNNKLQPTTLKKMAIDKMDSGMTSSKIILH</sequence>
<protein>
    <submittedName>
        <fullName evidence="1">Uncharacterized protein</fullName>
    </submittedName>
</protein>
<comment type="caution">
    <text evidence="1">The sequence shown here is derived from an EMBL/GenBank/DDBJ whole genome shotgun (WGS) entry which is preliminary data.</text>
</comment>
<keyword evidence="2" id="KW-1185">Reference proteome</keyword>
<evidence type="ECO:0000313" key="1">
    <source>
        <dbReference type="EMBL" id="MFD2067215.1"/>
    </source>
</evidence>